<feature type="domain" description="CAAX prenyl protease 2/Lysostaphin resistance protein A-like" evidence="2">
    <location>
        <begin position="191"/>
        <end position="283"/>
    </location>
</feature>
<feature type="transmembrane region" description="Helical" evidence="1">
    <location>
        <begin position="50"/>
        <end position="71"/>
    </location>
</feature>
<dbReference type="STRING" id="84531.LA76x_1099"/>
<dbReference type="GO" id="GO:0004175">
    <property type="term" value="F:endopeptidase activity"/>
    <property type="evidence" value="ECO:0007669"/>
    <property type="project" value="UniProtKB-ARBA"/>
</dbReference>
<name>A0A0S2F6V1_LYSAN</name>
<reference evidence="3 4" key="1">
    <citation type="journal article" date="2015" name="BMC Genomics">
        <title>Comparative genomics and metabolic profiling of the genus Lysobacter.</title>
        <authorList>
            <person name="de Bruijn I."/>
            <person name="Cheng X."/>
            <person name="de Jager V."/>
            <person name="Exposito R.G."/>
            <person name="Watrous J."/>
            <person name="Patel N."/>
            <person name="Postma J."/>
            <person name="Dorrestein P.C."/>
            <person name="Kobayashi D."/>
            <person name="Raaijmakers J.M."/>
        </authorList>
    </citation>
    <scope>NUCLEOTIDE SEQUENCE [LARGE SCALE GENOMIC DNA]</scope>
    <source>
        <strain evidence="3 4">76</strain>
    </source>
</reference>
<dbReference type="KEGG" id="lab:LA76x_1099"/>
<dbReference type="Pfam" id="PF02517">
    <property type="entry name" value="Rce1-like"/>
    <property type="match status" value="1"/>
</dbReference>
<accession>A0A0S2F6V1</accession>
<feature type="transmembrane region" description="Helical" evidence="1">
    <location>
        <begin position="122"/>
        <end position="142"/>
    </location>
</feature>
<feature type="transmembrane region" description="Helical" evidence="1">
    <location>
        <begin position="188"/>
        <end position="209"/>
    </location>
</feature>
<keyword evidence="4" id="KW-1185">Reference proteome</keyword>
<dbReference type="GO" id="GO:0080120">
    <property type="term" value="P:CAAX-box protein maturation"/>
    <property type="evidence" value="ECO:0007669"/>
    <property type="project" value="UniProtKB-ARBA"/>
</dbReference>
<keyword evidence="1" id="KW-1133">Transmembrane helix</keyword>
<evidence type="ECO:0000313" key="4">
    <source>
        <dbReference type="Proteomes" id="UP000060787"/>
    </source>
</evidence>
<dbReference type="InterPro" id="IPR003675">
    <property type="entry name" value="Rce1/LyrA-like_dom"/>
</dbReference>
<feature type="transmembrane region" description="Helical" evidence="1">
    <location>
        <begin position="270"/>
        <end position="293"/>
    </location>
</feature>
<gene>
    <name evidence="3" type="ORF">LA76x_1099</name>
</gene>
<dbReference type="eggNOG" id="COG1266">
    <property type="taxonomic scope" value="Bacteria"/>
</dbReference>
<dbReference type="Proteomes" id="UP000060787">
    <property type="component" value="Chromosome"/>
</dbReference>
<keyword evidence="1" id="KW-0472">Membrane</keyword>
<dbReference type="RefSeq" id="WP_057916882.1">
    <property type="nucleotide sequence ID" value="NZ_CP011129.1"/>
</dbReference>
<organism evidence="3 4">
    <name type="scientific">Lysobacter antibioticus</name>
    <dbReference type="NCBI Taxonomy" id="84531"/>
    <lineage>
        <taxon>Bacteria</taxon>
        <taxon>Pseudomonadati</taxon>
        <taxon>Pseudomonadota</taxon>
        <taxon>Gammaproteobacteria</taxon>
        <taxon>Lysobacterales</taxon>
        <taxon>Lysobacteraceae</taxon>
        <taxon>Lysobacter</taxon>
    </lineage>
</organism>
<protein>
    <submittedName>
        <fullName evidence="3">CAAX protease self-immunity family protein</fullName>
    </submittedName>
</protein>
<feature type="transmembrane region" description="Helical" evidence="1">
    <location>
        <begin position="83"/>
        <end position="102"/>
    </location>
</feature>
<evidence type="ECO:0000256" key="1">
    <source>
        <dbReference type="SAM" id="Phobius"/>
    </source>
</evidence>
<feature type="transmembrane region" description="Helical" evidence="1">
    <location>
        <begin position="154"/>
        <end position="182"/>
    </location>
</feature>
<keyword evidence="1" id="KW-0812">Transmembrane</keyword>
<keyword evidence="3" id="KW-0378">Hydrolase</keyword>
<dbReference type="EMBL" id="CP011129">
    <property type="protein sequence ID" value="ALN79258.1"/>
    <property type="molecule type" value="Genomic_DNA"/>
</dbReference>
<keyword evidence="3" id="KW-0645">Protease</keyword>
<proteinExistence type="predicted"/>
<evidence type="ECO:0000259" key="2">
    <source>
        <dbReference type="Pfam" id="PF02517"/>
    </source>
</evidence>
<dbReference type="AlphaFoldDB" id="A0A0S2F6V1"/>
<sequence>MTAWGLPADALWSVSLWGLLCAAAALLWWPKARAASLLLLGAAVVGALSHGLLDPIALLSFALLGLAAWLVRPERGKGWRITGHVLFVLVAFALGLHLMPGFHNPQLLTDLRLTPDAAPMSLYFNFDKPLAGFWLLLCWPLLKRFGEGEQPLAASLSAGLIGAALAGLLCLGLALALGAIAWAPKWPAFGALWALNNLLLVALAEEAMFRGYLQEALQRRWRELRHGASYATMLSALAFGLVHAGGGWRWVLLASLAGLAYGWAYRKGGLFGAVLAHFGLNLIHFTAFTYPMLA</sequence>
<feature type="transmembrane region" description="Helical" evidence="1">
    <location>
        <begin position="230"/>
        <end position="250"/>
    </location>
</feature>
<evidence type="ECO:0000313" key="3">
    <source>
        <dbReference type="EMBL" id="ALN79258.1"/>
    </source>
</evidence>
<dbReference type="PATRIC" id="fig|84531.8.peg.1124"/>
<dbReference type="GO" id="GO:0006508">
    <property type="term" value="P:proteolysis"/>
    <property type="evidence" value="ECO:0007669"/>
    <property type="project" value="UniProtKB-KW"/>
</dbReference>